<keyword evidence="2" id="KW-1185">Reference proteome</keyword>
<gene>
    <name evidence="1" type="ORF">AL544_002935</name>
</gene>
<proteinExistence type="predicted"/>
<dbReference type="EMBL" id="LOSJ02000001">
    <property type="protein sequence ID" value="PNM63908.1"/>
    <property type="molecule type" value="Genomic_DNA"/>
</dbReference>
<accession>A0A2J9VJG1</accession>
<dbReference type="Proteomes" id="UP000053748">
    <property type="component" value="Unassembled WGS sequence"/>
</dbReference>
<evidence type="ECO:0000313" key="2">
    <source>
        <dbReference type="Proteomes" id="UP000053748"/>
    </source>
</evidence>
<dbReference type="AlphaFoldDB" id="A0A2J9VJG1"/>
<name>A0A2J9VJG1_VIBMI</name>
<protein>
    <submittedName>
        <fullName evidence="1">Uncharacterized protein</fullName>
    </submittedName>
</protein>
<reference evidence="1" key="1">
    <citation type="submission" date="2017-12" db="EMBL/GenBank/DDBJ databases">
        <title>FDA dAtabase for Regulatory Grade micrObial Sequences (FDA-ARGOS): Supporting development and validation of Infectious Disease Dx tests.</title>
        <authorList>
            <person name="Hoffmann M."/>
            <person name="Allard M."/>
            <person name="Evans P."/>
            <person name="Brown E."/>
            <person name="Tallon L.J."/>
            <person name="Sadzewicz L."/>
            <person name="Sengamalay N."/>
            <person name="Ott S."/>
            <person name="Godinez A."/>
            <person name="Nagaraj S."/>
            <person name="Vavikolanu K."/>
            <person name="Aluvathingal J."/>
            <person name="Nadendla S."/>
            <person name="Hobson J."/>
            <person name="Sichtig H."/>
        </authorList>
    </citation>
    <scope>NUCLEOTIDE SEQUENCE [LARGE SCALE GENOMIC DNA]</scope>
    <source>
        <strain evidence="1">FDAARGOS_113</strain>
    </source>
</reference>
<sequence>MGYEANKRLKRDCQRVAFPVPLSRSGYSCCD</sequence>
<comment type="caution">
    <text evidence="1">The sequence shown here is derived from an EMBL/GenBank/DDBJ whole genome shotgun (WGS) entry which is preliminary data.</text>
</comment>
<organism evidence="1 2">
    <name type="scientific">Vibrio mimicus</name>
    <dbReference type="NCBI Taxonomy" id="674"/>
    <lineage>
        <taxon>Bacteria</taxon>
        <taxon>Pseudomonadati</taxon>
        <taxon>Pseudomonadota</taxon>
        <taxon>Gammaproteobacteria</taxon>
        <taxon>Vibrionales</taxon>
        <taxon>Vibrionaceae</taxon>
        <taxon>Vibrio</taxon>
    </lineage>
</organism>
<evidence type="ECO:0000313" key="1">
    <source>
        <dbReference type="EMBL" id="PNM63908.1"/>
    </source>
</evidence>